<dbReference type="EMBL" id="OAOP01000003">
    <property type="protein sequence ID" value="SNX69476.1"/>
    <property type="molecule type" value="Genomic_DNA"/>
</dbReference>
<evidence type="ECO:0000313" key="7">
    <source>
        <dbReference type="Proteomes" id="UP000219546"/>
    </source>
</evidence>
<evidence type="ECO:0000256" key="3">
    <source>
        <dbReference type="ARBA" id="ARBA00023163"/>
    </source>
</evidence>
<dbReference type="SUPFAM" id="SSF46689">
    <property type="entry name" value="Homeodomain-like"/>
    <property type="match status" value="1"/>
</dbReference>
<dbReference type="InterPro" id="IPR000281">
    <property type="entry name" value="HTH_RpiR"/>
</dbReference>
<sequence length="295" mass="32321">MGHTYESTQKDNSQSGNILVRLQNYMKAFTKSEIKVAETVMTETADVIYYSITDLAEKSNVGETTVLRFCRKIGFKGYQEFKLALAKDLVKPGGDHSSPEISEEDNLIEVAQKITASNAKAINDTLLLIDPKELEKVVSMVCSANQIHFYGVGTSGYTALDAKYKFLRVGFKVDTFIDPHMQSVAASTLTNGDLAIGFSVSGSTKDTIDSLKVAKNAGASIVCITNFAKSPITRIADGVLLTAAKELPLERGAMSSIISQLHIIDILWTAATLRFKDRSEIYKEKTAKSVIDKHY</sequence>
<evidence type="ECO:0000256" key="1">
    <source>
        <dbReference type="ARBA" id="ARBA00023015"/>
    </source>
</evidence>
<dbReference type="GO" id="GO:0097367">
    <property type="term" value="F:carbohydrate derivative binding"/>
    <property type="evidence" value="ECO:0007669"/>
    <property type="project" value="InterPro"/>
</dbReference>
<feature type="domain" description="SIS" evidence="5">
    <location>
        <begin position="137"/>
        <end position="280"/>
    </location>
</feature>
<dbReference type="InterPro" id="IPR036388">
    <property type="entry name" value="WH-like_DNA-bd_sf"/>
</dbReference>
<dbReference type="SUPFAM" id="SSF53697">
    <property type="entry name" value="SIS domain"/>
    <property type="match status" value="1"/>
</dbReference>
<organism evidence="6 7">
    <name type="scientific">Bacillus oleivorans</name>
    <dbReference type="NCBI Taxonomy" id="1448271"/>
    <lineage>
        <taxon>Bacteria</taxon>
        <taxon>Bacillati</taxon>
        <taxon>Bacillota</taxon>
        <taxon>Bacilli</taxon>
        <taxon>Bacillales</taxon>
        <taxon>Bacillaceae</taxon>
        <taxon>Bacillus</taxon>
    </lineage>
</organism>
<dbReference type="GO" id="GO:0003700">
    <property type="term" value="F:DNA-binding transcription factor activity"/>
    <property type="evidence" value="ECO:0007669"/>
    <property type="project" value="InterPro"/>
</dbReference>
<proteinExistence type="predicted"/>
<dbReference type="InterPro" id="IPR035472">
    <property type="entry name" value="RpiR-like_SIS"/>
</dbReference>
<dbReference type="CDD" id="cd05013">
    <property type="entry name" value="SIS_RpiR"/>
    <property type="match status" value="1"/>
</dbReference>
<keyword evidence="2" id="KW-0238">DNA-binding</keyword>
<dbReference type="PANTHER" id="PTHR30514">
    <property type="entry name" value="GLUCOKINASE"/>
    <property type="match status" value="1"/>
</dbReference>
<dbReference type="InterPro" id="IPR047640">
    <property type="entry name" value="RpiR-like"/>
</dbReference>
<dbReference type="RefSeq" id="WP_097158018.1">
    <property type="nucleotide sequence ID" value="NZ_JBEPMQ010000002.1"/>
</dbReference>
<dbReference type="Pfam" id="PF01418">
    <property type="entry name" value="HTH_6"/>
    <property type="match status" value="1"/>
</dbReference>
<reference evidence="6 7" key="1">
    <citation type="submission" date="2017-08" db="EMBL/GenBank/DDBJ databases">
        <authorList>
            <person name="de Groot N.N."/>
        </authorList>
    </citation>
    <scope>NUCLEOTIDE SEQUENCE [LARGE SCALE GENOMIC DNA]</scope>
    <source>
        <strain evidence="6 7">JC228</strain>
    </source>
</reference>
<gene>
    <name evidence="6" type="ORF">SAMN05877753_10372</name>
</gene>
<dbReference type="PROSITE" id="PS51071">
    <property type="entry name" value="HTH_RPIR"/>
    <property type="match status" value="1"/>
</dbReference>
<dbReference type="Proteomes" id="UP000219546">
    <property type="component" value="Unassembled WGS sequence"/>
</dbReference>
<keyword evidence="3" id="KW-0804">Transcription</keyword>
<feature type="domain" description="HTH rpiR-type" evidence="4">
    <location>
        <begin position="16"/>
        <end position="92"/>
    </location>
</feature>
<dbReference type="PANTHER" id="PTHR30514:SF1">
    <property type="entry name" value="HTH-TYPE TRANSCRIPTIONAL REGULATOR HEXR-RELATED"/>
    <property type="match status" value="1"/>
</dbReference>
<dbReference type="GO" id="GO:0003677">
    <property type="term" value="F:DNA binding"/>
    <property type="evidence" value="ECO:0007669"/>
    <property type="project" value="UniProtKB-KW"/>
</dbReference>
<dbReference type="OrthoDB" id="3684496at2"/>
<dbReference type="Gene3D" id="3.40.50.10490">
    <property type="entry name" value="Glucose-6-phosphate isomerase like protein, domain 1"/>
    <property type="match status" value="1"/>
</dbReference>
<dbReference type="Pfam" id="PF01380">
    <property type="entry name" value="SIS"/>
    <property type="match status" value="1"/>
</dbReference>
<evidence type="ECO:0000256" key="2">
    <source>
        <dbReference type="ARBA" id="ARBA00023125"/>
    </source>
</evidence>
<dbReference type="InterPro" id="IPR046348">
    <property type="entry name" value="SIS_dom_sf"/>
</dbReference>
<dbReference type="Gene3D" id="1.10.10.10">
    <property type="entry name" value="Winged helix-like DNA-binding domain superfamily/Winged helix DNA-binding domain"/>
    <property type="match status" value="1"/>
</dbReference>
<dbReference type="InterPro" id="IPR009057">
    <property type="entry name" value="Homeodomain-like_sf"/>
</dbReference>
<evidence type="ECO:0000259" key="4">
    <source>
        <dbReference type="PROSITE" id="PS51071"/>
    </source>
</evidence>
<keyword evidence="7" id="KW-1185">Reference proteome</keyword>
<keyword evidence="1" id="KW-0805">Transcription regulation</keyword>
<evidence type="ECO:0000313" key="6">
    <source>
        <dbReference type="EMBL" id="SNX69476.1"/>
    </source>
</evidence>
<dbReference type="AlphaFoldDB" id="A0A285CQY3"/>
<dbReference type="InterPro" id="IPR001347">
    <property type="entry name" value="SIS_dom"/>
</dbReference>
<dbReference type="PROSITE" id="PS51464">
    <property type="entry name" value="SIS"/>
    <property type="match status" value="1"/>
</dbReference>
<protein>
    <submittedName>
        <fullName evidence="6">RpiR family transcriptional regulator</fullName>
    </submittedName>
</protein>
<accession>A0A285CQY3</accession>
<name>A0A285CQY3_9BACI</name>
<evidence type="ECO:0000259" key="5">
    <source>
        <dbReference type="PROSITE" id="PS51464"/>
    </source>
</evidence>
<dbReference type="GO" id="GO:1901135">
    <property type="term" value="P:carbohydrate derivative metabolic process"/>
    <property type="evidence" value="ECO:0007669"/>
    <property type="project" value="InterPro"/>
</dbReference>